<dbReference type="AlphaFoldDB" id="A0A0G0VEV4"/>
<accession>A0A0G0VEV4</accession>
<reference evidence="2 3" key="1">
    <citation type="journal article" date="2015" name="Nature">
        <title>rRNA introns, odd ribosomes, and small enigmatic genomes across a large radiation of phyla.</title>
        <authorList>
            <person name="Brown C.T."/>
            <person name="Hug L.A."/>
            <person name="Thomas B.C."/>
            <person name="Sharon I."/>
            <person name="Castelle C.J."/>
            <person name="Singh A."/>
            <person name="Wilkins M.J."/>
            <person name="Williams K.H."/>
            <person name="Banfield J.F."/>
        </authorList>
    </citation>
    <scope>NUCLEOTIDE SEQUENCE [LARGE SCALE GENOMIC DNA]</scope>
</reference>
<dbReference type="Proteomes" id="UP000034108">
    <property type="component" value="Unassembled WGS sequence"/>
</dbReference>
<dbReference type="Pfam" id="PF05239">
    <property type="entry name" value="PRC"/>
    <property type="match status" value="1"/>
</dbReference>
<sequence length="96" mass="10748">MLLQFSKLKNLPVFTQSGIKLGQIFDIEIDLDSQSILRYVVKRGIVSRETLLIHRGQVVVITDEKIIVEDAVVKDGRTMKIKEAVVQPATGISARE</sequence>
<dbReference type="Gene3D" id="2.30.30.240">
    <property type="entry name" value="PRC-barrel domain"/>
    <property type="match status" value="1"/>
</dbReference>
<evidence type="ECO:0000259" key="1">
    <source>
        <dbReference type="Pfam" id="PF05239"/>
    </source>
</evidence>
<gene>
    <name evidence="2" type="ORF">UU49_C0007G0004</name>
</gene>
<dbReference type="SUPFAM" id="SSF50346">
    <property type="entry name" value="PRC-barrel domain"/>
    <property type="match status" value="1"/>
</dbReference>
<dbReference type="InterPro" id="IPR027275">
    <property type="entry name" value="PRC-brl_dom"/>
</dbReference>
<evidence type="ECO:0000313" key="2">
    <source>
        <dbReference type="EMBL" id="KKR99368.1"/>
    </source>
</evidence>
<dbReference type="EMBL" id="LCAV01000007">
    <property type="protein sequence ID" value="KKR99368.1"/>
    <property type="molecule type" value="Genomic_DNA"/>
</dbReference>
<proteinExistence type="predicted"/>
<dbReference type="InterPro" id="IPR011033">
    <property type="entry name" value="PRC_barrel-like_sf"/>
</dbReference>
<name>A0A0G0VEV4_9BACT</name>
<comment type="caution">
    <text evidence="2">The sequence shown here is derived from an EMBL/GenBank/DDBJ whole genome shotgun (WGS) entry which is preliminary data.</text>
</comment>
<feature type="domain" description="PRC-barrel" evidence="1">
    <location>
        <begin position="5"/>
        <end position="69"/>
    </location>
</feature>
<organism evidence="2 3">
    <name type="scientific">Candidatus Magasanikbacteria bacterium GW2011_GWC2_41_17</name>
    <dbReference type="NCBI Taxonomy" id="1619048"/>
    <lineage>
        <taxon>Bacteria</taxon>
        <taxon>Candidatus Magasanikiibacteriota</taxon>
    </lineage>
</organism>
<protein>
    <recommendedName>
        <fullName evidence="1">PRC-barrel domain-containing protein</fullName>
    </recommendedName>
</protein>
<evidence type="ECO:0000313" key="3">
    <source>
        <dbReference type="Proteomes" id="UP000034108"/>
    </source>
</evidence>
<dbReference type="STRING" id="1619048.UU49_C0007G0004"/>